<dbReference type="VEuPathDB" id="GiardiaDB:GL50803_103895"/>
<dbReference type="AlphaFoldDB" id="D3KGB1"/>
<dbReference type="HOGENOM" id="CLU_604754_0_0_1"/>
<organism evidence="1 2">
    <name type="scientific">Giardia intestinalis (strain ATCC 50803 / WB clone C6)</name>
    <name type="common">Giardia lamblia</name>
    <dbReference type="NCBI Taxonomy" id="184922"/>
    <lineage>
        <taxon>Eukaryota</taxon>
        <taxon>Metamonada</taxon>
        <taxon>Diplomonadida</taxon>
        <taxon>Hexamitidae</taxon>
        <taxon>Giardiinae</taxon>
        <taxon>Giardia</taxon>
    </lineage>
</organism>
<keyword evidence="2" id="KW-1185">Reference proteome</keyword>
<protein>
    <submittedName>
        <fullName evidence="1">Uncharacterized protein</fullName>
    </submittedName>
</protein>
<dbReference type="EMBL" id="AACB03000001">
    <property type="protein sequence ID" value="KAE8305183.1"/>
    <property type="molecule type" value="Genomic_DNA"/>
</dbReference>
<proteinExistence type="predicted"/>
<accession>D3KGB1</accession>
<name>D3KGB1_GIAIC</name>
<dbReference type="OMA" id="CCHYSIY"/>
<dbReference type="Proteomes" id="UP000001548">
    <property type="component" value="Unassembled WGS sequence"/>
</dbReference>
<gene>
    <name evidence="1" type="ORF">GL50803_00103895</name>
</gene>
<evidence type="ECO:0000313" key="2">
    <source>
        <dbReference type="Proteomes" id="UP000001548"/>
    </source>
</evidence>
<reference evidence="1 2" key="1">
    <citation type="journal article" date="2007" name="Science">
        <title>Genomic minimalism in the early diverging intestinal parasite Giardia lamblia.</title>
        <authorList>
            <person name="Morrison H.G."/>
            <person name="McArthur A.G."/>
            <person name="Gillin F.D."/>
            <person name="Aley S.B."/>
            <person name="Adam R.D."/>
            <person name="Olsen G.J."/>
            <person name="Best A.A."/>
            <person name="Cande W.Z."/>
            <person name="Chen F."/>
            <person name="Cipriano M.J."/>
            <person name="Davids B.J."/>
            <person name="Dawson S.C."/>
            <person name="Elmendorf H.G."/>
            <person name="Hehl A.B."/>
            <person name="Holder M.E."/>
            <person name="Huse S.M."/>
            <person name="Kim U.U."/>
            <person name="Lasek-Nesselquist E."/>
            <person name="Manning G."/>
            <person name="Nigam A."/>
            <person name="Nixon J.E."/>
            <person name="Palm D."/>
            <person name="Passamaneck N.E."/>
            <person name="Prabhu A."/>
            <person name="Reich C.I."/>
            <person name="Reiner D.S."/>
            <person name="Samuelson J."/>
            <person name="Svard S.G."/>
            <person name="Sogin M.L."/>
        </authorList>
    </citation>
    <scope>NUCLEOTIDE SEQUENCE [LARGE SCALE GENOMIC DNA]</scope>
    <source>
        <strain evidence="1 2">WB C6</strain>
    </source>
</reference>
<evidence type="ECO:0000313" key="1">
    <source>
        <dbReference type="EMBL" id="KAE8305183.1"/>
    </source>
</evidence>
<sequence length="453" mass="51304">MPRNHTQASMWRQSQEQRILDTVKQSIEKRKTADPQASTYTFQRFKMSDLGPSALSPNPCRLLMSKFTSLGSAVSPHEMTGRRLKSTLIERFKSRSPNLYSFKKQQRQIPQSLTLTPSAHKSEIDLNSTLKNITFSDLDLASDLVSQKQTSSETIEELPNIRPAFTQDQLKRFKLTSDAAYTAMACSTIKSNVARDLTDLSILDSTPTLASATRERLLMHMSREDIEQEALRSRFLEDAGLKKEKKYPPYVRLADKRHSDNISASGERMRVRRIITADSALAQKHQTEREKLLLSSSCIVRTVNPAPSENHVESKPRTRTGTVPPCPKGQAAISTPPTQAPAVAQTVLSDYISKQSQTELIATYQQASIKLREELHEKKRRCNDLQNSLRYLQILASIKLQPDRVPPGFYCYLNLPCCHYSIYSELHFSIGDLCVKCRQRIENCIMIKADIAQ</sequence>
<comment type="caution">
    <text evidence="1">The sequence shown here is derived from an EMBL/GenBank/DDBJ whole genome shotgun (WGS) entry which is preliminary data.</text>
</comment>